<dbReference type="InterPro" id="IPR051533">
    <property type="entry name" value="WaaL-like"/>
</dbReference>
<evidence type="ECO:0000256" key="4">
    <source>
        <dbReference type="ARBA" id="ARBA00023136"/>
    </source>
</evidence>
<dbReference type="PATRIC" id="fig|821.40.peg.4145"/>
<evidence type="ECO:0000259" key="6">
    <source>
        <dbReference type="Pfam" id="PF04932"/>
    </source>
</evidence>
<evidence type="ECO:0000256" key="5">
    <source>
        <dbReference type="SAM" id="Phobius"/>
    </source>
</evidence>
<evidence type="ECO:0000256" key="1">
    <source>
        <dbReference type="ARBA" id="ARBA00004141"/>
    </source>
</evidence>
<dbReference type="Proteomes" id="UP000736888">
    <property type="component" value="Unassembled WGS sequence"/>
</dbReference>
<dbReference type="PANTHER" id="PTHR37422:SF13">
    <property type="entry name" value="LIPOPOLYSACCHARIDE BIOSYNTHESIS PROTEIN PA4999-RELATED"/>
    <property type="match status" value="1"/>
</dbReference>
<keyword evidence="2 5" id="KW-0812">Transmembrane</keyword>
<dbReference type="AlphaFoldDB" id="A0A0P0M4L9"/>
<sequence>MLYIKIFLFVYALLFLVFLFINKRYALNLLWAGIFIVPYRVYTMRFLPGCSLIEFQSLIIFLFLSSKSIKGIISVIYPIRHSLFFYLCTCVLLLLFSTAVPCIMQIRYYKNEFFEFLLLIVTWYCLRSDRDTVLSLLKVLVVCLLLNAFYGFYSVIVGVNIFATPLNILLGVDIDNAVDMINQSRGFLSFRLQSLFEHPLTLAQCYLLLLPAILWNKKYFSKRSYIAIVITITISIFLTGSRSALFPLVLMFLYFFISYLRKKRKYVFPFFCIVICSMFLLNSIQTEDREYKDVVQSIKASVFFWDESLQKKQKIEGSSVSMRINQLDAMVDIISQTNIFVGYGRGFREVFAARSTKIDGKLLGFESVFLLKPVEQGILGLFSYFILIFSLWKLFMRKRKTREYITVLYSIFILSIIMTGIRPYSFIMLGLSSGLICFSENNINRKGECKEKYLKI</sequence>
<reference evidence="9" key="4">
    <citation type="submission" date="2021-06" db="EMBL/GenBank/DDBJ databases">
        <title>Collection of gut derived symbiotic bacterial strains cultured from healthy donors.</title>
        <authorList>
            <person name="Lin H."/>
            <person name="Littmann E."/>
            <person name="Pamer E.G."/>
        </authorList>
    </citation>
    <scope>NUCLEOTIDE SEQUENCE</scope>
    <source>
        <strain evidence="9">MSK.6.33</strain>
    </source>
</reference>
<feature type="transmembrane region" description="Helical" evidence="5">
    <location>
        <begin position="42"/>
        <end position="64"/>
    </location>
</feature>
<dbReference type="Pfam" id="PF04932">
    <property type="entry name" value="Wzy_C"/>
    <property type="match status" value="1"/>
</dbReference>
<keyword evidence="8" id="KW-0436">Ligase</keyword>
<dbReference type="InterPro" id="IPR007016">
    <property type="entry name" value="O-antigen_ligase-rel_domated"/>
</dbReference>
<feature type="transmembrane region" description="Helical" evidence="5">
    <location>
        <begin position="407"/>
        <end position="425"/>
    </location>
</feature>
<feature type="transmembrane region" description="Helical" evidence="5">
    <location>
        <begin position="267"/>
        <end position="284"/>
    </location>
</feature>
<evidence type="ECO:0000313" key="7">
    <source>
        <dbReference type="EMBL" id="ALK86006.1"/>
    </source>
</evidence>
<dbReference type="RefSeq" id="WP_084830393.1">
    <property type="nucleotide sequence ID" value="NZ_CAXSNX010000003.1"/>
</dbReference>
<evidence type="ECO:0000256" key="2">
    <source>
        <dbReference type="ARBA" id="ARBA00022692"/>
    </source>
</evidence>
<dbReference type="EMBL" id="JAHPYS010000019">
    <property type="protein sequence ID" value="MBU9139136.1"/>
    <property type="molecule type" value="Genomic_DNA"/>
</dbReference>
<dbReference type="EMBL" id="CP013020">
    <property type="protein sequence ID" value="ALK86006.1"/>
    <property type="molecule type" value="Genomic_DNA"/>
</dbReference>
<reference evidence="10" key="1">
    <citation type="submission" date="2015-10" db="EMBL/GenBank/DDBJ databases">
        <title>Extensive mobilome-driven genome diversification in gut-associated Bacteroides vulgatus mpk.</title>
        <authorList>
            <person name="Beier S."/>
            <person name="Lange A."/>
            <person name="Huson D.H."/>
            <person name="Frick J.-S."/>
            <person name="Autenrieth I.B."/>
        </authorList>
    </citation>
    <scope>NUCLEOTIDE SEQUENCE [LARGE SCALE GENOMIC DNA]</scope>
    <source>
        <strain evidence="10">mpk</strain>
    </source>
</reference>
<protein>
    <submittedName>
        <fullName evidence="8">O-antigen ligase family protein</fullName>
    </submittedName>
</protein>
<feature type="transmembrane region" description="Helical" evidence="5">
    <location>
        <begin position="377"/>
        <end position="395"/>
    </location>
</feature>
<proteinExistence type="predicted"/>
<evidence type="ECO:0000313" key="10">
    <source>
        <dbReference type="Proteomes" id="UP000061587"/>
    </source>
</evidence>
<feature type="transmembrane region" description="Helical" evidence="5">
    <location>
        <begin position="139"/>
        <end position="163"/>
    </location>
</feature>
<gene>
    <name evidence="7" type="ORF">BvMPK_3444</name>
    <name evidence="8" type="ORF">GAS37_01270</name>
    <name evidence="9" type="ORF">KTG10_10350</name>
</gene>
<accession>A0A0P0M4L9</accession>
<dbReference type="EMBL" id="WCXA01000002">
    <property type="protein sequence ID" value="KAB3867040.1"/>
    <property type="molecule type" value="Genomic_DNA"/>
</dbReference>
<evidence type="ECO:0000256" key="3">
    <source>
        <dbReference type="ARBA" id="ARBA00022989"/>
    </source>
</evidence>
<dbReference type="Proteomes" id="UP000470332">
    <property type="component" value="Unassembled WGS sequence"/>
</dbReference>
<dbReference type="GO" id="GO:0016874">
    <property type="term" value="F:ligase activity"/>
    <property type="evidence" value="ECO:0007669"/>
    <property type="project" value="UniProtKB-KW"/>
</dbReference>
<keyword evidence="4 5" id="KW-0472">Membrane</keyword>
<organism evidence="7 10">
    <name type="scientific">Phocaeicola vulgatus</name>
    <name type="common">Bacteroides vulgatus</name>
    <dbReference type="NCBI Taxonomy" id="821"/>
    <lineage>
        <taxon>Bacteria</taxon>
        <taxon>Pseudomonadati</taxon>
        <taxon>Bacteroidota</taxon>
        <taxon>Bacteroidia</taxon>
        <taxon>Bacteroidales</taxon>
        <taxon>Bacteroidaceae</taxon>
        <taxon>Phocaeicola</taxon>
    </lineage>
</organism>
<dbReference type="GO" id="GO:0016020">
    <property type="term" value="C:membrane"/>
    <property type="evidence" value="ECO:0007669"/>
    <property type="project" value="UniProtKB-SubCell"/>
</dbReference>
<dbReference type="Proteomes" id="UP000061587">
    <property type="component" value="Chromosome"/>
</dbReference>
<comment type="subcellular location">
    <subcellularLocation>
        <location evidence="1">Membrane</location>
        <topology evidence="1">Multi-pass membrane protein</topology>
    </subcellularLocation>
</comment>
<evidence type="ECO:0000313" key="8">
    <source>
        <dbReference type="EMBL" id="KAB3867040.1"/>
    </source>
</evidence>
<feature type="transmembrane region" description="Helical" evidence="5">
    <location>
        <begin position="84"/>
        <end position="106"/>
    </location>
</feature>
<evidence type="ECO:0000313" key="9">
    <source>
        <dbReference type="EMBL" id="MBU9139136.1"/>
    </source>
</evidence>
<dbReference type="PANTHER" id="PTHR37422">
    <property type="entry name" value="TEICHURONIC ACID BIOSYNTHESIS PROTEIN TUAE"/>
    <property type="match status" value="1"/>
</dbReference>
<name>A0A0P0M4L9_PHOVU</name>
<feature type="transmembrane region" description="Helical" evidence="5">
    <location>
        <begin position="195"/>
        <end position="215"/>
    </location>
</feature>
<evidence type="ECO:0000313" key="11">
    <source>
        <dbReference type="Proteomes" id="UP000470332"/>
    </source>
</evidence>
<reference evidence="8 11" key="3">
    <citation type="journal article" date="2019" name="Nat. Med.">
        <title>A library of human gut bacterial isolates paired with longitudinal multiomics data enables mechanistic microbiome research.</title>
        <authorList>
            <person name="Poyet M."/>
            <person name="Groussin M."/>
            <person name="Gibbons S.M."/>
            <person name="Avila-Pacheco J."/>
            <person name="Jiang X."/>
            <person name="Kearney S.M."/>
            <person name="Perrotta A.R."/>
            <person name="Berdy B."/>
            <person name="Zhao S."/>
            <person name="Lieberman T.D."/>
            <person name="Swanson P.K."/>
            <person name="Smith M."/>
            <person name="Roesemann S."/>
            <person name="Alexander J.E."/>
            <person name="Rich S.A."/>
            <person name="Livny J."/>
            <person name="Vlamakis H."/>
            <person name="Clish C."/>
            <person name="Bullock K."/>
            <person name="Deik A."/>
            <person name="Scott J."/>
            <person name="Pierce K.A."/>
            <person name="Xavier R.J."/>
            <person name="Alm E.J."/>
        </authorList>
    </citation>
    <scope>NUCLEOTIDE SEQUENCE [LARGE SCALE GENOMIC DNA]</scope>
    <source>
        <strain evidence="8 11">BIOML-A9</strain>
    </source>
</reference>
<reference evidence="7 10" key="2">
    <citation type="journal article" date="2016" name="Genome Biol. Evol.">
        <title>Extensive mobilome-driven genome diversification in mouse gut-associated Bacteroides vulgatus mpk.</title>
        <authorList>
            <person name="Lange A."/>
            <person name="Beier S."/>
            <person name="Steimle A."/>
            <person name="Autenrieth I.B."/>
            <person name="Huson D.H."/>
            <person name="Frick J.S."/>
        </authorList>
    </citation>
    <scope>NUCLEOTIDE SEQUENCE [LARGE SCALE GENOMIC DNA]</scope>
    <source>
        <strain evidence="10">mpk</strain>
        <strain evidence="7">Mpk</strain>
    </source>
</reference>
<feature type="domain" description="O-antigen ligase-related" evidence="6">
    <location>
        <begin position="228"/>
        <end position="384"/>
    </location>
</feature>
<feature type="transmembrane region" description="Helical" evidence="5">
    <location>
        <begin position="222"/>
        <end position="238"/>
    </location>
</feature>
<keyword evidence="3 5" id="KW-1133">Transmembrane helix</keyword>